<evidence type="ECO:0000313" key="1">
    <source>
        <dbReference type="EMBL" id="MCA9308227.1"/>
    </source>
</evidence>
<comment type="caution">
    <text evidence="1">The sequence shown here is derived from an EMBL/GenBank/DDBJ whole genome shotgun (WGS) entry which is preliminary data.</text>
</comment>
<dbReference type="AlphaFoldDB" id="A0A955EBF4"/>
<sequence>MPILEHDGQVHNPLGGASYVFEEDIVKWLSKQLTKNKVRISIGAQPNSSPHFGTLTVFSLAFALAEKIKSETNKDAEVLFEVIDTAPAESKTIDDVRYQLSLRDTGVADQYLGQYHELLEKLMSLTNVAYIVRKQSDFNKQPTISNILKEVSAKKDALARILDPDNEKLRMRVACQKCGLTDKHSINTVIEPQGIKSFCPEHGWFETSFENSDVFEYNTPLRNLIRAIAYSIDNQNNELEYEWLRVTGSDYAGFYQEQMLYKPASLLGYKAKDLPMIIYAPLITDWSGAKLSKSLYVKQGAYKYLPSYVVNFEHFRNKFGELGIENLFNEVKLWVEQPYRLFRGYSVYYFMDLFNDGK</sequence>
<evidence type="ECO:0000313" key="2">
    <source>
        <dbReference type="Proteomes" id="UP000740557"/>
    </source>
</evidence>
<dbReference type="EMBL" id="JAGQNX010000051">
    <property type="protein sequence ID" value="MCA9308227.1"/>
    <property type="molecule type" value="Genomic_DNA"/>
</dbReference>
<proteinExistence type="predicted"/>
<accession>A0A955EBF4</accession>
<organism evidence="1 2">
    <name type="scientific">candidate division WWE3 bacterium</name>
    <dbReference type="NCBI Taxonomy" id="2053526"/>
    <lineage>
        <taxon>Bacteria</taxon>
        <taxon>Katanobacteria</taxon>
    </lineage>
</organism>
<reference evidence="1" key="1">
    <citation type="submission" date="2020-04" db="EMBL/GenBank/DDBJ databases">
        <authorList>
            <person name="Zhang T."/>
        </authorList>
    </citation>
    <scope>NUCLEOTIDE SEQUENCE</scope>
    <source>
        <strain evidence="1">HKST-UBA79</strain>
    </source>
</reference>
<dbReference type="Proteomes" id="UP000740557">
    <property type="component" value="Unassembled WGS sequence"/>
</dbReference>
<reference evidence="1" key="2">
    <citation type="journal article" date="2021" name="Microbiome">
        <title>Successional dynamics and alternative stable states in a saline activated sludge microbial community over 9 years.</title>
        <authorList>
            <person name="Wang Y."/>
            <person name="Ye J."/>
            <person name="Ju F."/>
            <person name="Liu L."/>
            <person name="Boyd J.A."/>
            <person name="Deng Y."/>
            <person name="Parks D.H."/>
            <person name="Jiang X."/>
            <person name="Yin X."/>
            <person name="Woodcroft B.J."/>
            <person name="Tyson G.W."/>
            <person name="Hugenholtz P."/>
            <person name="Polz M.F."/>
            <person name="Zhang T."/>
        </authorList>
    </citation>
    <scope>NUCLEOTIDE SEQUENCE</scope>
    <source>
        <strain evidence="1">HKST-UBA79</strain>
    </source>
</reference>
<protein>
    <submittedName>
        <fullName evidence="1">Uncharacterized protein</fullName>
    </submittedName>
</protein>
<name>A0A955EBF4_UNCKA</name>
<gene>
    <name evidence="1" type="ORF">KC980_01830</name>
</gene>
<dbReference type="SUPFAM" id="SSF52374">
    <property type="entry name" value="Nucleotidylyl transferase"/>
    <property type="match status" value="1"/>
</dbReference>